<keyword evidence="2 12" id="KW-0639">Primosome</keyword>
<comment type="cofactor">
    <cofactor evidence="12 13 14">
        <name>Zn(2+)</name>
        <dbReference type="ChEBI" id="CHEBI:29105"/>
    </cofactor>
    <text evidence="12 13 14">Binds 1 zinc ion per monomer.</text>
</comment>
<dbReference type="PANTHER" id="PTHR30313">
    <property type="entry name" value="DNA PRIMASE"/>
    <property type="match status" value="1"/>
</dbReference>
<dbReference type="GO" id="GO:1990077">
    <property type="term" value="C:primosome complex"/>
    <property type="evidence" value="ECO:0007669"/>
    <property type="project" value="UniProtKB-KW"/>
</dbReference>
<protein>
    <recommendedName>
        <fullName evidence="12 13">DNA primase</fullName>
        <ecNumber evidence="12">2.7.7.101</ecNumber>
    </recommendedName>
</protein>
<dbReference type="EC" id="2.7.7.101" evidence="12"/>
<dbReference type="GO" id="GO:0005737">
    <property type="term" value="C:cytoplasm"/>
    <property type="evidence" value="ECO:0007669"/>
    <property type="project" value="TreeGrafter"/>
</dbReference>
<keyword evidence="7 12" id="KW-0863">Zinc-finger</keyword>
<evidence type="ECO:0000256" key="4">
    <source>
        <dbReference type="ARBA" id="ARBA00022695"/>
    </source>
</evidence>
<dbReference type="Pfam" id="PF08275">
    <property type="entry name" value="DNAG_N"/>
    <property type="match status" value="1"/>
</dbReference>
<dbReference type="FunFam" id="3.90.580.10:FF:000001">
    <property type="entry name" value="DNA primase"/>
    <property type="match status" value="1"/>
</dbReference>
<comment type="caution">
    <text evidence="16">The sequence shown here is derived from an EMBL/GenBank/DDBJ whole genome shotgun (WGS) entry which is preliminary data.</text>
</comment>
<dbReference type="InterPro" id="IPR019475">
    <property type="entry name" value="DNA_primase_DnaB-bd"/>
</dbReference>
<dbReference type="Pfam" id="PF01807">
    <property type="entry name" value="Zn_ribbon_DnaG"/>
    <property type="match status" value="1"/>
</dbReference>
<dbReference type="Proteomes" id="UP000177103">
    <property type="component" value="Unassembled WGS sequence"/>
</dbReference>
<dbReference type="PIRSF" id="PIRSF002811">
    <property type="entry name" value="DnaG"/>
    <property type="match status" value="1"/>
</dbReference>
<evidence type="ECO:0000256" key="13">
    <source>
        <dbReference type="PIRNR" id="PIRNR002811"/>
    </source>
</evidence>
<keyword evidence="5 12" id="KW-0235">DNA replication</keyword>
<keyword evidence="8 12" id="KW-0862">Zinc</keyword>
<dbReference type="InterPro" id="IPR036977">
    <property type="entry name" value="DNA_primase_Znf_CHC2"/>
</dbReference>
<keyword evidence="4 12" id="KW-0548">Nucleotidyltransferase</keyword>
<reference evidence="16 17" key="1">
    <citation type="journal article" date="2016" name="Nat. Commun.">
        <title>Thousands of microbial genomes shed light on interconnected biogeochemical processes in an aquifer system.</title>
        <authorList>
            <person name="Anantharaman K."/>
            <person name="Brown C.T."/>
            <person name="Hug L.A."/>
            <person name="Sharon I."/>
            <person name="Castelle C.J."/>
            <person name="Probst A.J."/>
            <person name="Thomas B.C."/>
            <person name="Singh A."/>
            <person name="Wilkins M.J."/>
            <person name="Karaoz U."/>
            <person name="Brodie E.L."/>
            <person name="Williams K.H."/>
            <person name="Hubbard S.S."/>
            <person name="Banfield J.F."/>
        </authorList>
    </citation>
    <scope>NUCLEOTIDE SEQUENCE [LARGE SCALE GENOMIC DNA]</scope>
</reference>
<comment type="function">
    <text evidence="12 13">RNA polymerase that catalyzes the synthesis of short RNA molecules used as primers for DNA polymerase during DNA replication.</text>
</comment>
<dbReference type="GO" id="GO:0000428">
    <property type="term" value="C:DNA-directed RNA polymerase complex"/>
    <property type="evidence" value="ECO:0007669"/>
    <property type="project" value="UniProtKB-KW"/>
</dbReference>
<dbReference type="Gene3D" id="3.40.1360.10">
    <property type="match status" value="1"/>
</dbReference>
<evidence type="ECO:0000256" key="14">
    <source>
        <dbReference type="PIRSR" id="PIRSR002811-1"/>
    </source>
</evidence>
<dbReference type="InterPro" id="IPR050219">
    <property type="entry name" value="DnaG_primase"/>
</dbReference>
<dbReference type="Pfam" id="PF10410">
    <property type="entry name" value="DnaB_bind"/>
    <property type="match status" value="1"/>
</dbReference>
<evidence type="ECO:0000313" key="16">
    <source>
        <dbReference type="EMBL" id="OGY24693.1"/>
    </source>
</evidence>
<dbReference type="CDD" id="cd03364">
    <property type="entry name" value="TOPRIM_DnaG_primases"/>
    <property type="match status" value="1"/>
</dbReference>
<comment type="catalytic activity">
    <reaction evidence="12">
        <text>ssDNA + n NTP = ssDNA/pppN(pN)n-1 hybrid + (n-1) diphosphate.</text>
        <dbReference type="EC" id="2.7.7.101"/>
    </reaction>
</comment>
<dbReference type="InterPro" id="IPR006171">
    <property type="entry name" value="TOPRIM_dom"/>
</dbReference>
<comment type="domain">
    <text evidence="12">Contains an N-terminal zinc-binding domain, a central core domain that contains the primase activity, and a C-terminal DnaB-binding domain.</text>
</comment>
<keyword evidence="1 12" id="KW-0240">DNA-directed RNA polymerase</keyword>
<evidence type="ECO:0000256" key="10">
    <source>
        <dbReference type="ARBA" id="ARBA00023125"/>
    </source>
</evidence>
<evidence type="ECO:0000256" key="5">
    <source>
        <dbReference type="ARBA" id="ARBA00022705"/>
    </source>
</evidence>
<dbReference type="Gene3D" id="3.90.580.10">
    <property type="entry name" value="Zinc finger, CHC2-type domain"/>
    <property type="match status" value="1"/>
</dbReference>
<dbReference type="InterPro" id="IPR037068">
    <property type="entry name" value="DNA_primase_core_N_sf"/>
</dbReference>
<keyword evidence="11 12" id="KW-0804">Transcription</keyword>
<evidence type="ECO:0000313" key="17">
    <source>
        <dbReference type="Proteomes" id="UP000177103"/>
    </source>
</evidence>
<feature type="domain" description="Toprim" evidence="15">
    <location>
        <begin position="251"/>
        <end position="332"/>
    </location>
</feature>
<dbReference type="PANTHER" id="PTHR30313:SF2">
    <property type="entry name" value="DNA PRIMASE"/>
    <property type="match status" value="1"/>
</dbReference>
<comment type="similarity">
    <text evidence="12 13">Belongs to the DnaG primase family.</text>
</comment>
<sequence length="586" mass="66163">MDSQVEEIKQKIDIVSLINEYVALKKSGRNYKAVCPFHSEKTPSFMVSPELGIFKCFGCGKAGDIFAFIKEIEKVEFGEALKILAKKAGIILKEFKPREDQKQIDDLFKMNSIACSFYQKLLNETAGKKALSYLKARGVTAHSIDEFSLGYSERDGNRLLSYLKKEGFNDSLIEKAGLAIYSEDRGEFFDRFRGRIMFPIKDLQGKVVGFTGRILGDGEPKYLNSPDSLIFHKSQILYGLDLAKNFVKKEGFAILVEGNLDLISSWQVGVKNITAPLGTSMAEGQVRFLKKITDSVLISFDADLAGDVAVRRGIELAEKEGLSVKVIKLKYGKDPDECIKKNPLLWKKSVAEATPIYDYYIESAVQKYGKDSGEAKKRIGEEVLPQLAKISDSLMKAHYLQKLASTLGFSEEVVSAALKKYLSKDLRIVEPALQVNSSLLKTNQVELVEKYLLSLILQGEFIPENLKKEFFKDKDLQEIFSLALEFKHENKNFVLKRFPSKIPPELKETFDQLILTEVGEIVEDEIKLKKEVGLCLKRLIELSIRSKLKILSSQIKEAEGKQEVERLEELKNKFRSLSGRLVSLNL</sequence>
<dbReference type="GO" id="GO:0006269">
    <property type="term" value="P:DNA replication, synthesis of primer"/>
    <property type="evidence" value="ECO:0007669"/>
    <property type="project" value="UniProtKB-UniRule"/>
</dbReference>
<dbReference type="InterPro" id="IPR034151">
    <property type="entry name" value="TOPRIM_DnaG_bac"/>
</dbReference>
<evidence type="ECO:0000256" key="1">
    <source>
        <dbReference type="ARBA" id="ARBA00022478"/>
    </source>
</evidence>
<dbReference type="Gene3D" id="1.10.860.10">
    <property type="entry name" value="DNAb Helicase, Chain A"/>
    <property type="match status" value="1"/>
</dbReference>
<dbReference type="Gene3D" id="3.90.980.10">
    <property type="entry name" value="DNA primase, catalytic core, N-terminal domain"/>
    <property type="match status" value="1"/>
</dbReference>
<dbReference type="InterPro" id="IPR030846">
    <property type="entry name" value="DnaG_bac"/>
</dbReference>
<dbReference type="SMART" id="SM00400">
    <property type="entry name" value="ZnF_CHCC"/>
    <property type="match status" value="1"/>
</dbReference>
<keyword evidence="10 12" id="KW-0238">DNA-binding</keyword>
<dbReference type="GO" id="GO:0008270">
    <property type="term" value="F:zinc ion binding"/>
    <property type="evidence" value="ECO:0007669"/>
    <property type="project" value="UniProtKB-UniRule"/>
</dbReference>
<dbReference type="HAMAP" id="MF_00974">
    <property type="entry name" value="DNA_primase_DnaG"/>
    <property type="match status" value="1"/>
</dbReference>
<dbReference type="InterPro" id="IPR002694">
    <property type="entry name" value="Znf_CHC2"/>
</dbReference>
<dbReference type="GO" id="GO:0003677">
    <property type="term" value="F:DNA binding"/>
    <property type="evidence" value="ECO:0007669"/>
    <property type="project" value="UniProtKB-KW"/>
</dbReference>
<evidence type="ECO:0000256" key="7">
    <source>
        <dbReference type="ARBA" id="ARBA00022771"/>
    </source>
</evidence>
<evidence type="ECO:0000256" key="2">
    <source>
        <dbReference type="ARBA" id="ARBA00022515"/>
    </source>
</evidence>
<gene>
    <name evidence="12" type="primary">dnaG</name>
    <name evidence="16" type="ORF">A2Y57_00455</name>
</gene>
<dbReference type="EMBL" id="MHCQ01000017">
    <property type="protein sequence ID" value="OGY24693.1"/>
    <property type="molecule type" value="Genomic_DNA"/>
</dbReference>
<evidence type="ECO:0000256" key="9">
    <source>
        <dbReference type="ARBA" id="ARBA00022842"/>
    </source>
</evidence>
<dbReference type="Pfam" id="PF13155">
    <property type="entry name" value="Toprim_2"/>
    <property type="match status" value="1"/>
</dbReference>
<dbReference type="NCBIfam" id="TIGR01391">
    <property type="entry name" value="dnaG"/>
    <property type="match status" value="1"/>
</dbReference>
<evidence type="ECO:0000256" key="3">
    <source>
        <dbReference type="ARBA" id="ARBA00022679"/>
    </source>
</evidence>
<dbReference type="AlphaFoldDB" id="A0A1G1WAJ0"/>
<evidence type="ECO:0000256" key="8">
    <source>
        <dbReference type="ARBA" id="ARBA00022833"/>
    </source>
</evidence>
<proteinExistence type="inferred from homology"/>
<dbReference type="InterPro" id="IPR013264">
    <property type="entry name" value="DNAG_N"/>
</dbReference>
<name>A0A1G1WAJ0_9BACT</name>
<keyword evidence="9" id="KW-0460">Magnesium</keyword>
<evidence type="ECO:0000259" key="15">
    <source>
        <dbReference type="PROSITE" id="PS50880"/>
    </source>
</evidence>
<evidence type="ECO:0000256" key="11">
    <source>
        <dbReference type="ARBA" id="ARBA00023163"/>
    </source>
</evidence>
<organism evidence="16 17">
    <name type="scientific">Candidatus Woykebacteria bacterium RBG_13_40_7b</name>
    <dbReference type="NCBI Taxonomy" id="1802594"/>
    <lineage>
        <taxon>Bacteria</taxon>
        <taxon>Candidatus Woykeibacteriota</taxon>
    </lineage>
</organism>
<dbReference type="InterPro" id="IPR016136">
    <property type="entry name" value="DNA_helicase_N/primase_C"/>
</dbReference>
<keyword evidence="6 12" id="KW-0479">Metal-binding</keyword>
<dbReference type="InterPro" id="IPR006295">
    <property type="entry name" value="DNA_primase_DnaG"/>
</dbReference>
<dbReference type="SUPFAM" id="SSF56731">
    <property type="entry name" value="DNA primase core"/>
    <property type="match status" value="1"/>
</dbReference>
<feature type="zinc finger region" description="CHC2-type" evidence="12 14">
    <location>
        <begin position="35"/>
        <end position="59"/>
    </location>
</feature>
<dbReference type="SMART" id="SM00493">
    <property type="entry name" value="TOPRIM"/>
    <property type="match status" value="1"/>
</dbReference>
<evidence type="ECO:0000256" key="6">
    <source>
        <dbReference type="ARBA" id="ARBA00022723"/>
    </source>
</evidence>
<accession>A0A1G1WAJ0</accession>
<dbReference type="SUPFAM" id="SSF57783">
    <property type="entry name" value="Zinc beta-ribbon"/>
    <property type="match status" value="1"/>
</dbReference>
<evidence type="ECO:0000256" key="12">
    <source>
        <dbReference type="HAMAP-Rule" id="MF_00974"/>
    </source>
</evidence>
<dbReference type="PROSITE" id="PS50880">
    <property type="entry name" value="TOPRIM"/>
    <property type="match status" value="1"/>
</dbReference>
<dbReference type="GO" id="GO:0003899">
    <property type="term" value="F:DNA-directed RNA polymerase activity"/>
    <property type="evidence" value="ECO:0007669"/>
    <property type="project" value="UniProtKB-UniRule"/>
</dbReference>
<comment type="subunit">
    <text evidence="12">Monomer. Interacts with DnaB.</text>
</comment>
<dbReference type="FunFam" id="3.90.980.10:FF:000001">
    <property type="entry name" value="DNA primase"/>
    <property type="match status" value="1"/>
</dbReference>
<keyword evidence="3 12" id="KW-0808">Transferase</keyword>